<name>A0ABT6ZE61_9MICO</name>
<proteinExistence type="predicted"/>
<dbReference type="Proteomes" id="UP001321481">
    <property type="component" value="Unassembled WGS sequence"/>
</dbReference>
<reference evidence="2 3" key="1">
    <citation type="submission" date="2023-05" db="EMBL/GenBank/DDBJ databases">
        <title>Microbacterium dauci sp.nov., Isolated from Carrot Rhizosphere Soil.</title>
        <authorList>
            <person name="Xiao Z."/>
            <person name="Zheng J."/>
        </authorList>
    </citation>
    <scope>NUCLEOTIDE SEQUENCE [LARGE SCALE GENOMIC DNA]</scope>
    <source>
        <strain evidence="2 3">LX3-4</strain>
    </source>
</reference>
<accession>A0ABT6ZE61</accession>
<feature type="transmembrane region" description="Helical" evidence="1">
    <location>
        <begin position="114"/>
        <end position="129"/>
    </location>
</feature>
<feature type="transmembrane region" description="Helical" evidence="1">
    <location>
        <begin position="268"/>
        <end position="290"/>
    </location>
</feature>
<evidence type="ECO:0000313" key="3">
    <source>
        <dbReference type="Proteomes" id="UP001321481"/>
    </source>
</evidence>
<feature type="transmembrane region" description="Helical" evidence="1">
    <location>
        <begin position="6"/>
        <end position="32"/>
    </location>
</feature>
<feature type="transmembrane region" description="Helical" evidence="1">
    <location>
        <begin position="63"/>
        <end position="80"/>
    </location>
</feature>
<comment type="caution">
    <text evidence="2">The sequence shown here is derived from an EMBL/GenBank/DDBJ whole genome shotgun (WGS) entry which is preliminary data.</text>
</comment>
<evidence type="ECO:0000256" key="1">
    <source>
        <dbReference type="SAM" id="Phobius"/>
    </source>
</evidence>
<feature type="transmembrane region" description="Helical" evidence="1">
    <location>
        <begin position="367"/>
        <end position="385"/>
    </location>
</feature>
<feature type="transmembrane region" description="Helical" evidence="1">
    <location>
        <begin position="326"/>
        <end position="355"/>
    </location>
</feature>
<organism evidence="2 3">
    <name type="scientific">Microbacterium dauci</name>
    <dbReference type="NCBI Taxonomy" id="3048008"/>
    <lineage>
        <taxon>Bacteria</taxon>
        <taxon>Bacillati</taxon>
        <taxon>Actinomycetota</taxon>
        <taxon>Actinomycetes</taxon>
        <taxon>Micrococcales</taxon>
        <taxon>Microbacteriaceae</taxon>
        <taxon>Microbacterium</taxon>
    </lineage>
</organism>
<evidence type="ECO:0000313" key="2">
    <source>
        <dbReference type="EMBL" id="MDJ1114449.1"/>
    </source>
</evidence>
<feature type="transmembrane region" description="Helical" evidence="1">
    <location>
        <begin position="232"/>
        <end position="261"/>
    </location>
</feature>
<keyword evidence="1" id="KW-0812">Transmembrane</keyword>
<dbReference type="RefSeq" id="WP_283716067.1">
    <property type="nucleotide sequence ID" value="NZ_JASJND010000005.1"/>
</dbReference>
<gene>
    <name evidence="2" type="ORF">QNI14_08280</name>
</gene>
<keyword evidence="1" id="KW-0472">Membrane</keyword>
<keyword evidence="1" id="KW-1133">Transmembrane helix</keyword>
<feature type="transmembrane region" description="Helical" evidence="1">
    <location>
        <begin position="141"/>
        <end position="165"/>
    </location>
</feature>
<dbReference type="EMBL" id="JASJND010000005">
    <property type="protein sequence ID" value="MDJ1114449.1"/>
    <property type="molecule type" value="Genomic_DNA"/>
</dbReference>
<feature type="transmembrane region" description="Helical" evidence="1">
    <location>
        <begin position="206"/>
        <end position="226"/>
    </location>
</feature>
<protein>
    <submittedName>
        <fullName evidence="2">Uncharacterized protein</fullName>
    </submittedName>
</protein>
<keyword evidence="3" id="KW-1185">Reference proteome</keyword>
<sequence>MATSSALAAVVSFIVTGDVRLGFMAFAAVLAVSFAIRFATLRGFLAATFLFLVPPGVLGESAASLALLGSSGLLMLSLTYRSESSRPFGGRALAVAAMAAPAAGLALLGQWPFVASYALLAVAAFLIAERRGFVRDLLRGLVVYFSIYVASYLATIVVGFRGSLIANIEIGHRTLELYAPLTLATSGAPILEGTRRGAPFIGEPGLVVFYLLPLVAALFVVTTTRVRVGLSALIVLVTLLTQSTATILIVFACAVVGLTLIRMRRRSIGTVVLVCASAALAVPAFLLPVFDQKNSVAGVSIAARGIGADGGHANINILVALSNDPALAGCLILGLVLAAFVAFNSIPGTVIWLGFAVSAVTAQPSQWQVGAWFVMLAFALVASPHRGLSGRGVRPVAVETRLANPS</sequence>